<evidence type="ECO:0000259" key="2">
    <source>
        <dbReference type="Pfam" id="PF12680"/>
    </source>
</evidence>
<dbReference type="InterPro" id="IPR032710">
    <property type="entry name" value="NTF2-like_dom_sf"/>
</dbReference>
<feature type="chain" id="PRO_5046105430" description="SnoaL-like domain-containing protein" evidence="1">
    <location>
        <begin position="23"/>
        <end position="167"/>
    </location>
</feature>
<evidence type="ECO:0000256" key="1">
    <source>
        <dbReference type="SAM" id="SignalP"/>
    </source>
</evidence>
<dbReference type="Pfam" id="PF12680">
    <property type="entry name" value="SnoaL_2"/>
    <property type="match status" value="1"/>
</dbReference>
<dbReference type="SUPFAM" id="SSF54427">
    <property type="entry name" value="NTF2-like"/>
    <property type="match status" value="1"/>
</dbReference>
<name>A0ABR1HPS3_9HYPO</name>
<comment type="caution">
    <text evidence="3">The sequence shown here is derived from an EMBL/GenBank/DDBJ whole genome shotgun (WGS) entry which is preliminary data.</text>
</comment>
<dbReference type="EMBL" id="JAZAVJ010000012">
    <property type="protein sequence ID" value="KAK7422976.1"/>
    <property type="molecule type" value="Genomic_DNA"/>
</dbReference>
<keyword evidence="4" id="KW-1185">Reference proteome</keyword>
<reference evidence="3 4" key="1">
    <citation type="journal article" date="2025" name="Microbiol. Resour. Announc.">
        <title>Draft genome sequences for Neonectria magnoliae and Neonectria punicea, canker pathogens of Liriodendron tulipifera and Acer saccharum in West Virginia.</title>
        <authorList>
            <person name="Petronek H.M."/>
            <person name="Kasson M.T."/>
            <person name="Metheny A.M."/>
            <person name="Stauder C.M."/>
            <person name="Lovett B."/>
            <person name="Lynch S.C."/>
            <person name="Garnas J.R."/>
            <person name="Kasson L.R."/>
            <person name="Stajich J.E."/>
        </authorList>
    </citation>
    <scope>NUCLEOTIDE SEQUENCE [LARGE SCALE GENOMIC DNA]</scope>
    <source>
        <strain evidence="3 4">NRRL 64653</strain>
    </source>
</reference>
<accession>A0ABR1HPS3</accession>
<protein>
    <recommendedName>
        <fullName evidence="2">SnoaL-like domain-containing protein</fullName>
    </recommendedName>
</protein>
<keyword evidence="1" id="KW-0732">Signal</keyword>
<evidence type="ECO:0000313" key="3">
    <source>
        <dbReference type="EMBL" id="KAK7422976.1"/>
    </source>
</evidence>
<sequence>MRVSTYTLVASAFAFTASAASAFAITASAAISEAKAPYCPPRPASIHEQREIFYEFNKKLLIDYNSTSAIMDHVAEDYIQHNPLTLSGRDRALSDFAFISPDTVNFTVFRQGVDANIGYVHVRMHLAGDARPMAVVDLFRFNGSCIQEHWGVVMEQPANSTNPLPMW</sequence>
<feature type="domain" description="SnoaL-like" evidence="2">
    <location>
        <begin position="68"/>
        <end position="149"/>
    </location>
</feature>
<dbReference type="Proteomes" id="UP001498476">
    <property type="component" value="Unassembled WGS sequence"/>
</dbReference>
<proteinExistence type="predicted"/>
<dbReference type="Gene3D" id="3.10.450.50">
    <property type="match status" value="1"/>
</dbReference>
<gene>
    <name evidence="3" type="ORF">QQX98_001266</name>
</gene>
<feature type="signal peptide" evidence="1">
    <location>
        <begin position="1"/>
        <end position="22"/>
    </location>
</feature>
<organism evidence="3 4">
    <name type="scientific">Neonectria punicea</name>
    <dbReference type="NCBI Taxonomy" id="979145"/>
    <lineage>
        <taxon>Eukaryota</taxon>
        <taxon>Fungi</taxon>
        <taxon>Dikarya</taxon>
        <taxon>Ascomycota</taxon>
        <taxon>Pezizomycotina</taxon>
        <taxon>Sordariomycetes</taxon>
        <taxon>Hypocreomycetidae</taxon>
        <taxon>Hypocreales</taxon>
        <taxon>Nectriaceae</taxon>
        <taxon>Neonectria</taxon>
    </lineage>
</organism>
<dbReference type="InterPro" id="IPR037401">
    <property type="entry name" value="SnoaL-like"/>
</dbReference>
<evidence type="ECO:0000313" key="4">
    <source>
        <dbReference type="Proteomes" id="UP001498476"/>
    </source>
</evidence>